<name>A0AAD3S7W9_NEPGR</name>
<dbReference type="InterPro" id="IPR055282">
    <property type="entry name" value="PPI1-4"/>
</dbReference>
<comment type="subcellular location">
    <subcellularLocation>
        <location evidence="1">Cell membrane</location>
        <topology evidence="1">Single-pass membrane protein</topology>
    </subcellularLocation>
    <subcellularLocation>
        <location evidence="2">Endoplasmic reticulum membrane</location>
        <topology evidence="2">Single-pass membrane protein</topology>
    </subcellularLocation>
</comment>
<evidence type="ECO:0000256" key="6">
    <source>
        <dbReference type="ARBA" id="ARBA00022989"/>
    </source>
</evidence>
<evidence type="ECO:0000256" key="11">
    <source>
        <dbReference type="SAM" id="MobiDB-lite"/>
    </source>
</evidence>
<evidence type="ECO:0000256" key="1">
    <source>
        <dbReference type="ARBA" id="ARBA00004162"/>
    </source>
</evidence>
<keyword evidence="3" id="KW-1003">Cell membrane</keyword>
<dbReference type="AlphaFoldDB" id="A0AAD3S7W9"/>
<dbReference type="Proteomes" id="UP001279734">
    <property type="component" value="Unassembled WGS sequence"/>
</dbReference>
<keyword evidence="7 10" id="KW-0175">Coiled coil</keyword>
<organism evidence="12 13">
    <name type="scientific">Nepenthes gracilis</name>
    <name type="common">Slender pitcher plant</name>
    <dbReference type="NCBI Taxonomy" id="150966"/>
    <lineage>
        <taxon>Eukaryota</taxon>
        <taxon>Viridiplantae</taxon>
        <taxon>Streptophyta</taxon>
        <taxon>Embryophyta</taxon>
        <taxon>Tracheophyta</taxon>
        <taxon>Spermatophyta</taxon>
        <taxon>Magnoliopsida</taxon>
        <taxon>eudicotyledons</taxon>
        <taxon>Gunneridae</taxon>
        <taxon>Pentapetalae</taxon>
        <taxon>Caryophyllales</taxon>
        <taxon>Nepenthaceae</taxon>
        <taxon>Nepenthes</taxon>
    </lineage>
</organism>
<evidence type="ECO:0000256" key="7">
    <source>
        <dbReference type="ARBA" id="ARBA00023054"/>
    </source>
</evidence>
<evidence type="ECO:0000313" key="12">
    <source>
        <dbReference type="EMBL" id="GMH05642.1"/>
    </source>
</evidence>
<dbReference type="PANTHER" id="PTHR32219">
    <property type="entry name" value="RNA-BINDING PROTEIN YLMH-RELATED"/>
    <property type="match status" value="1"/>
</dbReference>
<dbReference type="EMBL" id="BSYO01000006">
    <property type="protein sequence ID" value="GMH05642.1"/>
    <property type="molecule type" value="Genomic_DNA"/>
</dbReference>
<dbReference type="GO" id="GO:0005789">
    <property type="term" value="C:endoplasmic reticulum membrane"/>
    <property type="evidence" value="ECO:0007669"/>
    <property type="project" value="UniProtKB-SubCell"/>
</dbReference>
<evidence type="ECO:0000256" key="10">
    <source>
        <dbReference type="SAM" id="Coils"/>
    </source>
</evidence>
<feature type="coiled-coil region" evidence="10">
    <location>
        <begin position="236"/>
        <end position="277"/>
    </location>
</feature>
<evidence type="ECO:0000256" key="3">
    <source>
        <dbReference type="ARBA" id="ARBA00022475"/>
    </source>
</evidence>
<evidence type="ECO:0000256" key="5">
    <source>
        <dbReference type="ARBA" id="ARBA00022824"/>
    </source>
</evidence>
<dbReference type="PANTHER" id="PTHR32219:SF2">
    <property type="entry name" value="PROTON PUMP-INTERACTOR 1"/>
    <property type="match status" value="1"/>
</dbReference>
<sequence length="524" mass="60669">MAQHISETIKFGLHGVDEPPNSEGKNTTSADFPKDVVDEWPAPKQVHSFYFVKYRSYDDPKWKDKIDQAEKELQRKNQQRFQITEALKAKRSDRTRVNEQLRPLFTEMKQYNMVMNEKRNEIKPLQEALGSLRGANNVEREKGAGICSSEEELNNLIQSLHYRMQHESIPLTEEKQLIREIKQLEGTRENVIAYAAMRAKIQDSLGHKEAIQEQVKLIGTNLDGVRKERQAVSSKISYLDSEREDIENNIKALEAELKTVTQKRDEAFETLQQLRKQRDEGNACFYQNRSLLNSARELAAKKDIKTLEELSIAEVDKFMSLWCSSKAFRDDYEKRILPSLDVRQLSKDGRMRNPNEKPLAVMEPLRPTVTESVSEPKPKPPREDLKNTVKQDILPMQMIQKESTEKSVELKTASKHRAIEEETVVVENPEMFIAKDKEIDPTKLKEMKKEEEMAKQRQALERKKKLADKAAAKAAIRAQKEAEKKQMELTNFYIWPLISQLARIYTETDATFISLFPFRSANGN</sequence>
<gene>
    <name evidence="12" type="ORF">Nepgr_007482</name>
</gene>
<keyword evidence="5" id="KW-0256">Endoplasmic reticulum</keyword>
<feature type="coiled-coil region" evidence="10">
    <location>
        <begin position="446"/>
        <end position="473"/>
    </location>
</feature>
<keyword evidence="6" id="KW-1133">Transmembrane helix</keyword>
<dbReference type="GO" id="GO:0005886">
    <property type="term" value="C:plasma membrane"/>
    <property type="evidence" value="ECO:0007669"/>
    <property type="project" value="UniProtKB-SubCell"/>
</dbReference>
<comment type="caution">
    <text evidence="12">The sequence shown here is derived from an EMBL/GenBank/DDBJ whole genome shotgun (WGS) entry which is preliminary data.</text>
</comment>
<evidence type="ECO:0000313" key="13">
    <source>
        <dbReference type="Proteomes" id="UP001279734"/>
    </source>
</evidence>
<evidence type="ECO:0000256" key="8">
    <source>
        <dbReference type="ARBA" id="ARBA00023136"/>
    </source>
</evidence>
<evidence type="ECO:0000256" key="4">
    <source>
        <dbReference type="ARBA" id="ARBA00022692"/>
    </source>
</evidence>
<accession>A0AAD3S7W9</accession>
<proteinExistence type="inferred from homology"/>
<keyword evidence="4" id="KW-0812">Transmembrane</keyword>
<feature type="coiled-coil region" evidence="10">
    <location>
        <begin position="59"/>
        <end position="86"/>
    </location>
</feature>
<protein>
    <recommendedName>
        <fullName evidence="14">Proton pump-interactor 1</fullName>
    </recommendedName>
</protein>
<keyword evidence="8" id="KW-0472">Membrane</keyword>
<keyword evidence="13" id="KW-1185">Reference proteome</keyword>
<evidence type="ECO:0000256" key="9">
    <source>
        <dbReference type="ARBA" id="ARBA00038080"/>
    </source>
</evidence>
<feature type="region of interest" description="Disordered" evidence="11">
    <location>
        <begin position="9"/>
        <end position="34"/>
    </location>
</feature>
<reference evidence="12" key="1">
    <citation type="submission" date="2023-05" db="EMBL/GenBank/DDBJ databases">
        <title>Nepenthes gracilis genome sequencing.</title>
        <authorList>
            <person name="Fukushima K."/>
        </authorList>
    </citation>
    <scope>NUCLEOTIDE SEQUENCE</scope>
    <source>
        <strain evidence="12">SING2019-196</strain>
    </source>
</reference>
<evidence type="ECO:0000256" key="2">
    <source>
        <dbReference type="ARBA" id="ARBA00004389"/>
    </source>
</evidence>
<comment type="similarity">
    <text evidence="9">Belongs to the plant Proton pump-interactor protein family.</text>
</comment>
<evidence type="ECO:0008006" key="14">
    <source>
        <dbReference type="Google" id="ProtNLM"/>
    </source>
</evidence>